<dbReference type="InterPro" id="IPR012910">
    <property type="entry name" value="Plug_dom"/>
</dbReference>
<dbReference type="InterPro" id="IPR036942">
    <property type="entry name" value="Beta-barrel_TonB_sf"/>
</dbReference>
<evidence type="ECO:0000256" key="6">
    <source>
        <dbReference type="ARBA" id="ARBA00022729"/>
    </source>
</evidence>
<dbReference type="Pfam" id="PF00593">
    <property type="entry name" value="TonB_dep_Rec_b-barrel"/>
    <property type="match status" value="1"/>
</dbReference>
<dbReference type="NCBIfam" id="TIGR01785">
    <property type="entry name" value="TonB-hemin"/>
    <property type="match status" value="1"/>
</dbReference>
<evidence type="ECO:0000259" key="16">
    <source>
        <dbReference type="Pfam" id="PF07715"/>
    </source>
</evidence>
<organism evidence="17 18">
    <name type="scientific">Vibrio nigripulchritudo SOn1</name>
    <dbReference type="NCBI Taxonomy" id="1238450"/>
    <lineage>
        <taxon>Bacteria</taxon>
        <taxon>Pseudomonadati</taxon>
        <taxon>Pseudomonadota</taxon>
        <taxon>Gammaproteobacteria</taxon>
        <taxon>Vibrionales</taxon>
        <taxon>Vibrionaceae</taxon>
        <taxon>Vibrio</taxon>
    </lineage>
</organism>
<comment type="subcellular location">
    <subcellularLocation>
        <location evidence="1 11">Cell outer membrane</location>
        <topology evidence="1 11">Multi-pass membrane protein</topology>
    </subcellularLocation>
</comment>
<gene>
    <name evidence="17" type="ORF">VIBNISOn1_830090</name>
</gene>
<dbReference type="InterPro" id="IPR000531">
    <property type="entry name" value="Beta-barrel_TonB"/>
</dbReference>
<evidence type="ECO:0000256" key="7">
    <source>
        <dbReference type="ARBA" id="ARBA00023077"/>
    </source>
</evidence>
<comment type="caution">
    <text evidence="17">The sequence shown here is derived from an EMBL/GenBank/DDBJ whole genome shotgun (WGS) entry which is preliminary data.</text>
</comment>
<dbReference type="RefSeq" id="WP_022613621.1">
    <property type="nucleotide sequence ID" value="NZ_LK391965.1"/>
</dbReference>
<evidence type="ECO:0000256" key="10">
    <source>
        <dbReference type="ARBA" id="ARBA00023237"/>
    </source>
</evidence>
<dbReference type="PANTHER" id="PTHR30069:SF29">
    <property type="entry name" value="HEMOGLOBIN AND HEMOGLOBIN-HAPTOGLOBIN-BINDING PROTEIN 1-RELATED"/>
    <property type="match status" value="1"/>
</dbReference>
<dbReference type="GO" id="GO:0009279">
    <property type="term" value="C:cell outer membrane"/>
    <property type="evidence" value="ECO:0007669"/>
    <property type="project" value="UniProtKB-SubCell"/>
</dbReference>
<keyword evidence="6 14" id="KW-0732">Signal</keyword>
<keyword evidence="10 11" id="KW-0998">Cell outer membrane</keyword>
<feature type="signal peptide" evidence="14">
    <location>
        <begin position="1"/>
        <end position="21"/>
    </location>
</feature>
<dbReference type="InterPro" id="IPR037066">
    <property type="entry name" value="Plug_dom_sf"/>
</dbReference>
<feature type="chain" id="PRO_5043348833" evidence="14">
    <location>
        <begin position="22"/>
        <end position="717"/>
    </location>
</feature>
<dbReference type="Pfam" id="PF07715">
    <property type="entry name" value="Plug"/>
    <property type="match status" value="1"/>
</dbReference>
<keyword evidence="7 13" id="KW-0798">TonB box</keyword>
<evidence type="ECO:0000256" key="5">
    <source>
        <dbReference type="ARBA" id="ARBA00022692"/>
    </source>
</evidence>
<keyword evidence="8 11" id="KW-0472">Membrane</keyword>
<keyword evidence="3 11" id="KW-0813">Transport</keyword>
<dbReference type="InterPro" id="IPR010917">
    <property type="entry name" value="TonB_rcpt_CS"/>
</dbReference>
<feature type="short sequence motif" description="TonB C-terminal box" evidence="12">
    <location>
        <begin position="700"/>
        <end position="717"/>
    </location>
</feature>
<keyword evidence="9 17" id="KW-0675">Receptor</keyword>
<proteinExistence type="inferred from homology"/>
<keyword evidence="4 11" id="KW-1134">Transmembrane beta strand</keyword>
<evidence type="ECO:0000256" key="2">
    <source>
        <dbReference type="ARBA" id="ARBA00008143"/>
    </source>
</evidence>
<evidence type="ECO:0000256" key="3">
    <source>
        <dbReference type="ARBA" id="ARBA00022448"/>
    </source>
</evidence>
<dbReference type="Gene3D" id="2.40.170.20">
    <property type="entry name" value="TonB-dependent receptor, beta-barrel domain"/>
    <property type="match status" value="1"/>
</dbReference>
<dbReference type="NCBIfam" id="TIGR01786">
    <property type="entry name" value="TonB-hemlactrns"/>
    <property type="match status" value="1"/>
</dbReference>
<keyword evidence="5 11" id="KW-0812">Transmembrane</keyword>
<evidence type="ECO:0000256" key="1">
    <source>
        <dbReference type="ARBA" id="ARBA00004571"/>
    </source>
</evidence>
<dbReference type="SUPFAM" id="SSF56935">
    <property type="entry name" value="Porins"/>
    <property type="match status" value="1"/>
</dbReference>
<accession>A0AAV2VY06</accession>
<dbReference type="PROSITE" id="PS01156">
    <property type="entry name" value="TONB_DEPENDENT_REC_2"/>
    <property type="match status" value="1"/>
</dbReference>
<dbReference type="InterPro" id="IPR011276">
    <property type="entry name" value="TonB_haem/Hb_rcpt"/>
</dbReference>
<evidence type="ECO:0000256" key="14">
    <source>
        <dbReference type="SAM" id="SignalP"/>
    </source>
</evidence>
<protein>
    <submittedName>
        <fullName evidence="17">TonB-dependent haemoglobin/transferrin/lactoferrin receptor</fullName>
    </submittedName>
</protein>
<dbReference type="Proteomes" id="UP000018211">
    <property type="component" value="Unassembled WGS sequence"/>
</dbReference>
<comment type="similarity">
    <text evidence="2">Belongs to the TonB-dependent receptor family. Hemoglobin/haptoglobin binding protein subfamily.</text>
</comment>
<dbReference type="GO" id="GO:0015232">
    <property type="term" value="F:heme transmembrane transporter activity"/>
    <property type="evidence" value="ECO:0007669"/>
    <property type="project" value="InterPro"/>
</dbReference>
<evidence type="ECO:0000313" key="17">
    <source>
        <dbReference type="EMBL" id="CCO49532.1"/>
    </source>
</evidence>
<dbReference type="Gene3D" id="2.170.130.10">
    <property type="entry name" value="TonB-dependent receptor, plug domain"/>
    <property type="match status" value="1"/>
</dbReference>
<evidence type="ECO:0000256" key="12">
    <source>
        <dbReference type="PROSITE-ProRule" id="PRU10144"/>
    </source>
</evidence>
<feature type="domain" description="TonB-dependent receptor plug" evidence="16">
    <location>
        <begin position="49"/>
        <end position="158"/>
    </location>
</feature>
<evidence type="ECO:0000256" key="9">
    <source>
        <dbReference type="ARBA" id="ARBA00023170"/>
    </source>
</evidence>
<dbReference type="GO" id="GO:0044718">
    <property type="term" value="P:siderophore transmembrane transport"/>
    <property type="evidence" value="ECO:0007669"/>
    <property type="project" value="TreeGrafter"/>
</dbReference>
<evidence type="ECO:0000256" key="13">
    <source>
        <dbReference type="RuleBase" id="RU003357"/>
    </source>
</evidence>
<evidence type="ECO:0000256" key="11">
    <source>
        <dbReference type="PROSITE-ProRule" id="PRU01360"/>
    </source>
</evidence>
<evidence type="ECO:0000259" key="15">
    <source>
        <dbReference type="Pfam" id="PF00593"/>
    </source>
</evidence>
<reference evidence="17 18" key="1">
    <citation type="journal article" date="2013" name="ISME J.">
        <title>Comparative genomics of pathogenic lineages of Vibrio nigripulchritudo identifies virulence-associated traits.</title>
        <authorList>
            <person name="Goudenege D."/>
            <person name="Labreuche Y."/>
            <person name="Krin E."/>
            <person name="Ansquer D."/>
            <person name="Mangenot S."/>
            <person name="Calteau A."/>
            <person name="Medigue C."/>
            <person name="Mazel D."/>
            <person name="Polz M.F."/>
            <person name="Le Roux F."/>
        </authorList>
    </citation>
    <scope>NUCLEOTIDE SEQUENCE [LARGE SCALE GENOMIC DNA]</scope>
    <source>
        <strain evidence="17 18">SOn1</strain>
    </source>
</reference>
<dbReference type="EMBL" id="CAOF01000179">
    <property type="protein sequence ID" value="CCO49532.1"/>
    <property type="molecule type" value="Genomic_DNA"/>
</dbReference>
<feature type="domain" description="TonB-dependent receptor-like beta-barrel" evidence="15">
    <location>
        <begin position="218"/>
        <end position="680"/>
    </location>
</feature>
<dbReference type="GO" id="GO:0015344">
    <property type="term" value="F:siderophore uptake transmembrane transporter activity"/>
    <property type="evidence" value="ECO:0007669"/>
    <property type="project" value="TreeGrafter"/>
</dbReference>
<dbReference type="InterPro" id="IPR010949">
    <property type="entry name" value="TonB_Hb/transfer/lactofer_rcpt"/>
</dbReference>
<name>A0AAV2VY06_9VIBR</name>
<evidence type="ECO:0000256" key="8">
    <source>
        <dbReference type="ARBA" id="ARBA00023136"/>
    </source>
</evidence>
<dbReference type="PROSITE" id="PS52016">
    <property type="entry name" value="TONB_DEPENDENT_REC_3"/>
    <property type="match status" value="1"/>
</dbReference>
<dbReference type="AlphaFoldDB" id="A0AAV2VY06"/>
<dbReference type="InterPro" id="IPR039426">
    <property type="entry name" value="TonB-dep_rcpt-like"/>
</dbReference>
<evidence type="ECO:0000256" key="4">
    <source>
        <dbReference type="ARBA" id="ARBA00022452"/>
    </source>
</evidence>
<sequence>MKLSPLSVAVSAALFSHICFAESGTVSTQNEQEFVETVVVTANKIDTPLFEVPGSISVVDLDKVEKEGATELYDALDTEPGVSVTGGAGRPQNIVIRGMTGNRIAIVKDGVKMSDGYGALDLNDGAGRDTFDINSLKQIEVVKGASSNIHGSGAIGGVVVLVSKKPEDYLQGKDFHSEIGTTYTQISNKTKSYALSAFRFQDTEALIRASYWLGEETRNYKQDLYNRDIDGYNLDAVVNHYLHDDFILKAKANYYLNRVNRDEGTHIVQPDGKWDVSHYNDKVFTRTIGVELGTQHTVSNAFYDELNTKGYLRDSTSQRDRNYSIYRDNRGITEYRNEDDHREFNDSAMGINLDANKLTDFADMQHQIVYGVEVDRRSYNRPVTRKTFDTNGLNEQDKSPFAGVVTHRFSSYIKDRATHGNWTFDLGARFDFHHLEPETRSEIGGYEIGNTRSSEWSPSLSVSHKFTPSLNGYVSYNHGYRAPSYDKVYGFVPHLFNLLDPFYIIPNLDLEKETSDSYELGAKYQDGQWSWSTAVFHTQYKNFIDVKRIGRDSNGNSLYQYVNKKNVFTQGMEFSVAYQIDEQWAVSTKAGVVDGKDGDGNYIRSLTPWEGNIQLDYEQNALSGYLRMNWAAEMTRTPVCNNELQVEVPCDQTQAWQSLDAGASVVLWDDLTLSANVINLLDNQFTRYQDIAGLGKHQTSFSTEPGRYFTLNAKYEF</sequence>
<dbReference type="PANTHER" id="PTHR30069">
    <property type="entry name" value="TONB-DEPENDENT OUTER MEMBRANE RECEPTOR"/>
    <property type="match status" value="1"/>
</dbReference>
<evidence type="ECO:0000313" key="18">
    <source>
        <dbReference type="Proteomes" id="UP000018211"/>
    </source>
</evidence>
<dbReference type="CDD" id="cd01347">
    <property type="entry name" value="ligand_gated_channel"/>
    <property type="match status" value="1"/>
</dbReference>